<dbReference type="EMBL" id="DSZN01000024">
    <property type="protein sequence ID" value="HGQ85066.1"/>
    <property type="molecule type" value="Genomic_DNA"/>
</dbReference>
<proteinExistence type="predicted"/>
<dbReference type="Gene3D" id="2.40.160.130">
    <property type="entry name" value="Capsule assembly protein Wzi"/>
    <property type="match status" value="1"/>
</dbReference>
<dbReference type="InterPro" id="IPR038636">
    <property type="entry name" value="Wzi_sf"/>
</dbReference>
<evidence type="ECO:0000313" key="1">
    <source>
        <dbReference type="EMBL" id="HGQ85066.1"/>
    </source>
</evidence>
<dbReference type="Pfam" id="PF14052">
    <property type="entry name" value="Caps_assemb_Wzi"/>
    <property type="match status" value="1"/>
</dbReference>
<comment type="caution">
    <text evidence="1">The sequence shown here is derived from an EMBL/GenBank/DDBJ whole genome shotgun (WGS) entry which is preliminary data.</text>
</comment>
<gene>
    <name evidence="1" type="ORF">ENT66_01365</name>
</gene>
<protein>
    <submittedName>
        <fullName evidence="1">Capsule assembly Wzi family protein</fullName>
    </submittedName>
</protein>
<sequence>MPLVYKIILKIFISFFIIHTAFAEEYLPIDEETYFFLQKLEGEGIIQSGLLTTKPLSRKEIARLIKEAEENSKNKSLYIKIIVKKLKENFNEEFKTVDFIKPVNSIYIKYFSQDTNLQLLNYNNDGDNLEKGSNLRIGFETRAKLHKISYYLNPELRTSDNKDNLIIKRGYLVLGFDNIDIRVGRDSQWWGPGIHGSLLLSNNAPPFKMINVTNPIPFLLPSFLKYFGPFKFNFFVTKLEKDRDVPEPYLWGLRINFKPTPYTEISLERTALLGGKGRSESLKTWLYSFTGKGENVPGVEAGDQRAGGDIKITIPLKIQPFQVYFEAAGEDEAGGFPCKWAYLYGIYLPRIKNIEELGLRLEYAKTSPAWYVHHIYTSGYTYKGWNIGHHMGRDSNNLYLELTYLSPNLNRFSIFYDREKSNITNSKKTEMGLSFNARIKKFDINLKYTKAWFEEFPIKNGELLNFGIKYNF</sequence>
<reference evidence="1" key="1">
    <citation type="journal article" date="2020" name="mSystems">
        <title>Genome- and Community-Level Interaction Insights into Carbon Utilization and Element Cycling Functions of Hydrothermarchaeota in Hydrothermal Sediment.</title>
        <authorList>
            <person name="Zhou Z."/>
            <person name="Liu Y."/>
            <person name="Xu W."/>
            <person name="Pan J."/>
            <person name="Luo Z.H."/>
            <person name="Li M."/>
        </authorList>
    </citation>
    <scope>NUCLEOTIDE SEQUENCE [LARGE SCALE GENOMIC DNA]</scope>
    <source>
        <strain evidence="1">SpSt-6</strain>
    </source>
</reference>
<organism evidence="1">
    <name type="scientific">Thermodesulfobacterium geofontis</name>
    <dbReference type="NCBI Taxonomy" id="1295609"/>
    <lineage>
        <taxon>Bacteria</taxon>
        <taxon>Pseudomonadati</taxon>
        <taxon>Thermodesulfobacteriota</taxon>
        <taxon>Thermodesulfobacteria</taxon>
        <taxon>Thermodesulfobacteriales</taxon>
        <taxon>Thermodesulfobacteriaceae</taxon>
        <taxon>Thermodesulfobacterium</taxon>
    </lineage>
</organism>
<accession>A0A7C4NUM0</accession>
<dbReference type="InterPro" id="IPR026950">
    <property type="entry name" value="Caps_assemb_Wzi"/>
</dbReference>
<name>A0A7C4NUM0_9BACT</name>
<dbReference type="AlphaFoldDB" id="A0A7C4NUM0"/>